<dbReference type="AlphaFoldDB" id="A0A553SRI5"/>
<name>A0A553SRI5_NIACI</name>
<dbReference type="InterPro" id="IPR035895">
    <property type="entry name" value="HPr-like_sf"/>
</dbReference>
<evidence type="ECO:0000259" key="1">
    <source>
        <dbReference type="Pfam" id="PF00381"/>
    </source>
</evidence>
<dbReference type="EMBL" id="RIBP01000001">
    <property type="protein sequence ID" value="TRZ39581.1"/>
    <property type="molecule type" value="Genomic_DNA"/>
</dbReference>
<feature type="domain" description="HPr" evidence="1">
    <location>
        <begin position="19"/>
        <end position="98"/>
    </location>
</feature>
<dbReference type="Pfam" id="PF00381">
    <property type="entry name" value="PTS-HPr"/>
    <property type="match status" value="1"/>
</dbReference>
<gene>
    <name evidence="2" type="ORF">CEQ21_01005</name>
</gene>
<comment type="caution">
    <text evidence="2">The sequence shown here is derived from an EMBL/GenBank/DDBJ whole genome shotgun (WGS) entry which is preliminary data.</text>
</comment>
<evidence type="ECO:0000313" key="2">
    <source>
        <dbReference type="EMBL" id="TRZ39581.1"/>
    </source>
</evidence>
<dbReference type="InterPro" id="IPR000032">
    <property type="entry name" value="HPr-like"/>
</dbReference>
<proteinExistence type="predicted"/>
<organism evidence="2 3">
    <name type="scientific">Niallia circulans</name>
    <name type="common">Bacillus circulans</name>
    <dbReference type="NCBI Taxonomy" id="1397"/>
    <lineage>
        <taxon>Bacteria</taxon>
        <taxon>Bacillati</taxon>
        <taxon>Bacillota</taxon>
        <taxon>Bacilli</taxon>
        <taxon>Bacillales</taxon>
        <taxon>Bacillaceae</taxon>
        <taxon>Niallia</taxon>
    </lineage>
</organism>
<dbReference type="Proteomes" id="UP000319837">
    <property type="component" value="Unassembled WGS sequence"/>
</dbReference>
<evidence type="ECO:0000313" key="3">
    <source>
        <dbReference type="Proteomes" id="UP000319837"/>
    </source>
</evidence>
<sequence length="105" mass="12013">MSIYSSSRDKEERTRLIFKEFRINKSTGFARAAVELVRVSCKFNSVISLGYHGKTVNLNSHDSPDTILKVMILEIESESPFLISVHGMDEQNALNDITFRLRKFS</sequence>
<dbReference type="SUPFAM" id="SSF55594">
    <property type="entry name" value="HPr-like"/>
    <property type="match status" value="1"/>
</dbReference>
<protein>
    <submittedName>
        <fullName evidence="2">HPr family phosphocarrier protein</fullName>
    </submittedName>
</protein>
<accession>A0A553SRI5</accession>
<reference evidence="3" key="1">
    <citation type="submission" date="2018-10" db="EMBL/GenBank/DDBJ databases">
        <title>FDA dAtabase for Regulatory Grade micrObial Sequences (FDA-ARGOS): Supporting development and validation of Infectious Disease Dx tests.</title>
        <authorList>
            <person name="Minogue T."/>
            <person name="Wolcott M."/>
            <person name="Wasieloski L."/>
            <person name="Aguilar W."/>
            <person name="Moore D."/>
            <person name="Tallon L."/>
            <person name="Sadzewicz L."/>
            <person name="Sengamalay N."/>
            <person name="Ott S."/>
            <person name="Godinez A."/>
            <person name="Nagaraj S."/>
            <person name="Vavikolanu K."/>
            <person name="Vyas G."/>
            <person name="Nadendla S."/>
            <person name="George J."/>
            <person name="Sichtig H."/>
        </authorList>
    </citation>
    <scope>NUCLEOTIDE SEQUENCE [LARGE SCALE GENOMIC DNA]</scope>
    <source>
        <strain evidence="3">FDAARGOS_343</strain>
    </source>
</reference>
<dbReference type="Gene3D" id="3.30.1340.10">
    <property type="entry name" value="HPr-like"/>
    <property type="match status" value="1"/>
</dbReference>